<proteinExistence type="predicted"/>
<dbReference type="EMBL" id="QJTD01000003">
    <property type="protein sequence ID" value="PYE80922.1"/>
    <property type="molecule type" value="Genomic_DNA"/>
</dbReference>
<evidence type="ECO:0000313" key="1">
    <source>
        <dbReference type="EMBL" id="PYE80922.1"/>
    </source>
</evidence>
<gene>
    <name evidence="1" type="ORF">DFQ11_1032</name>
</gene>
<protein>
    <submittedName>
        <fullName evidence="1">Uncharacterized protein</fullName>
    </submittedName>
</protein>
<dbReference type="Proteomes" id="UP000248054">
    <property type="component" value="Unassembled WGS sequence"/>
</dbReference>
<sequence length="195" mass="21828">MEILFVNEKFDDVIHSDGGLSEQNRKEIEELLGLGSVEKVKEVNIGPGADLFVILASINAIVNVFLIGDRLVKGIDGWIEIGKKIKSLWKTERLVSVDKDGASLLAIEYLASLENITSLEKVNEQEINIVKLNGLFNDRQPNELISKPHGYFVQSYVVNDEKFYIIGIKSSGEVNLIKCFEYGNPYGLTELKPEK</sequence>
<organism evidence="1 2">
    <name type="scientific">Winogradskyella epiphytica</name>
    <dbReference type="NCBI Taxonomy" id="262005"/>
    <lineage>
        <taxon>Bacteria</taxon>
        <taxon>Pseudomonadati</taxon>
        <taxon>Bacteroidota</taxon>
        <taxon>Flavobacteriia</taxon>
        <taxon>Flavobacteriales</taxon>
        <taxon>Flavobacteriaceae</taxon>
        <taxon>Winogradskyella</taxon>
    </lineage>
</organism>
<dbReference type="OrthoDB" id="1432554at2"/>
<name>A0A2V4WW30_9FLAO</name>
<dbReference type="RefSeq" id="WP_146221517.1">
    <property type="nucleotide sequence ID" value="NZ_BMWQ01000003.1"/>
</dbReference>
<accession>A0A2V4WW30</accession>
<dbReference type="AlphaFoldDB" id="A0A2V4WW30"/>
<evidence type="ECO:0000313" key="2">
    <source>
        <dbReference type="Proteomes" id="UP000248054"/>
    </source>
</evidence>
<reference evidence="1 2" key="1">
    <citation type="submission" date="2018-06" db="EMBL/GenBank/DDBJ databases">
        <title>Genomic Encyclopedia of Type Strains, Phase III (KMG-III): the genomes of soil and plant-associated and newly described type strains.</title>
        <authorList>
            <person name="Whitman W."/>
        </authorList>
    </citation>
    <scope>NUCLEOTIDE SEQUENCE [LARGE SCALE GENOMIC DNA]</scope>
    <source>
        <strain evidence="1 2">CECT 7945</strain>
    </source>
</reference>
<comment type="caution">
    <text evidence="1">The sequence shown here is derived from an EMBL/GenBank/DDBJ whole genome shotgun (WGS) entry which is preliminary data.</text>
</comment>
<keyword evidence="2" id="KW-1185">Reference proteome</keyword>